<evidence type="ECO:0000313" key="4">
    <source>
        <dbReference type="EMBL" id="KRW98274.1"/>
    </source>
</evidence>
<organism evidence="4 5">
    <name type="scientific">Pseudocohnilembus persalinus</name>
    <name type="common">Ciliate</name>
    <dbReference type="NCBI Taxonomy" id="266149"/>
    <lineage>
        <taxon>Eukaryota</taxon>
        <taxon>Sar</taxon>
        <taxon>Alveolata</taxon>
        <taxon>Ciliophora</taxon>
        <taxon>Intramacronucleata</taxon>
        <taxon>Oligohymenophorea</taxon>
        <taxon>Scuticociliatia</taxon>
        <taxon>Philasterida</taxon>
        <taxon>Pseudocohnilembidae</taxon>
        <taxon>Pseudocohnilembus</taxon>
    </lineage>
</organism>
<keyword evidence="5" id="KW-1185">Reference proteome</keyword>
<dbReference type="InParanoid" id="A0A0V0Q7Q0"/>
<evidence type="ECO:0000313" key="5">
    <source>
        <dbReference type="Proteomes" id="UP000054937"/>
    </source>
</evidence>
<reference evidence="4 5" key="1">
    <citation type="journal article" date="2015" name="Sci. Rep.">
        <title>Genome of the facultative scuticociliatosis pathogen Pseudocohnilembus persalinus provides insight into its virulence through horizontal gene transfer.</title>
        <authorList>
            <person name="Xiong J."/>
            <person name="Wang G."/>
            <person name="Cheng J."/>
            <person name="Tian M."/>
            <person name="Pan X."/>
            <person name="Warren A."/>
            <person name="Jiang C."/>
            <person name="Yuan D."/>
            <person name="Miao W."/>
        </authorList>
    </citation>
    <scope>NUCLEOTIDE SEQUENCE [LARGE SCALE GENOMIC DNA]</scope>
    <source>
        <strain evidence="4">36N120E</strain>
    </source>
</reference>
<dbReference type="EMBL" id="LDAU01000256">
    <property type="protein sequence ID" value="KRW98274.1"/>
    <property type="molecule type" value="Genomic_DNA"/>
</dbReference>
<dbReference type="PANTHER" id="PTHR31214:SF2">
    <property type="entry name" value="PROTEIN FAM221A"/>
    <property type="match status" value="1"/>
</dbReference>
<proteinExistence type="inferred from homology"/>
<dbReference type="OrthoDB" id="310364at2759"/>
<dbReference type="InterPro" id="IPR026755">
    <property type="entry name" value="Fam221a/b"/>
</dbReference>
<sequence>MAEKIYITQKAQKDLQAYLEYDQLVGDRKGEKLLSEKEYDKFKKELQQKQKDRLFVTWRNTKDYECKYVGPATKCFCNHRMKDHEYYLNLKNKDTKNVFCKVKGCSCQCFYYIPTHGSYDFKCLCKHSFKEHDPVTKKCKRLQCHGCVRGFSSTWSCSCGLQFNDHRTIVETKAERIQNGRTVDDQFALGQQVQAYGGIQKFSDMIDYEDGYNKQIDNMISQPDKSFAPNGYKKMQPIQTHDEQIMQDQQLDPNQFQQAQRKKNLLANLNKKLKQEKHIDQYNHAEFQQYQEDDYSNYLNQNQDQNQNKSINIQPQNKYQDPEKERQEGYLRQFNQKVDINQGGQSAYELFYKPHQFKRVNQKLYLYKNEEY</sequence>
<dbReference type="AlphaFoldDB" id="A0A0V0Q7Q0"/>
<comment type="caution">
    <text evidence="4">The sequence shown here is derived from an EMBL/GenBank/DDBJ whole genome shotgun (WGS) entry which is preliminary data.</text>
</comment>
<evidence type="ECO:0000256" key="2">
    <source>
        <dbReference type="ARBA" id="ARBA00039630"/>
    </source>
</evidence>
<feature type="region of interest" description="Disordered" evidence="3">
    <location>
        <begin position="307"/>
        <end position="326"/>
    </location>
</feature>
<accession>A0A0V0Q7Q0</accession>
<dbReference type="Pfam" id="PF14753">
    <property type="entry name" value="FAM221"/>
    <property type="match status" value="1"/>
</dbReference>
<name>A0A0V0Q7Q0_PSEPJ</name>
<evidence type="ECO:0000256" key="1">
    <source>
        <dbReference type="ARBA" id="ARBA00011026"/>
    </source>
</evidence>
<gene>
    <name evidence="4" type="ORF">PPERSA_01712</name>
</gene>
<comment type="similarity">
    <text evidence="1">Belongs to the FAM221 family.</text>
</comment>
<dbReference type="Proteomes" id="UP000054937">
    <property type="component" value="Unassembled WGS sequence"/>
</dbReference>
<protein>
    <recommendedName>
        <fullName evidence="2">Protein FAM221A</fullName>
    </recommendedName>
</protein>
<dbReference type="PANTHER" id="PTHR31214">
    <property type="entry name" value="PROTEIN FAM221A-RELATED"/>
    <property type="match status" value="1"/>
</dbReference>
<evidence type="ECO:0000256" key="3">
    <source>
        <dbReference type="SAM" id="MobiDB-lite"/>
    </source>
</evidence>